<dbReference type="AlphaFoldDB" id="A0A4V6BJT2"/>
<dbReference type="EMBL" id="SZVO01000002">
    <property type="protein sequence ID" value="TKT93413.1"/>
    <property type="molecule type" value="Genomic_DNA"/>
</dbReference>
<dbReference type="InterPro" id="IPR002577">
    <property type="entry name" value="HTH_HxlR"/>
</dbReference>
<dbReference type="GO" id="GO:0003677">
    <property type="term" value="F:DNA binding"/>
    <property type="evidence" value="ECO:0007669"/>
    <property type="project" value="UniProtKB-KW"/>
</dbReference>
<evidence type="ECO:0000259" key="4">
    <source>
        <dbReference type="PROSITE" id="PS51118"/>
    </source>
</evidence>
<dbReference type="RefSeq" id="WP_137339089.1">
    <property type="nucleotide sequence ID" value="NZ_BSQH01000011.1"/>
</dbReference>
<dbReference type="PROSITE" id="PS51118">
    <property type="entry name" value="HTH_HXLR"/>
    <property type="match status" value="1"/>
</dbReference>
<accession>A0A4V6BJT2</accession>
<evidence type="ECO:0000313" key="5">
    <source>
        <dbReference type="EMBL" id="TKT93413.1"/>
    </source>
</evidence>
<dbReference type="InterPro" id="IPR036390">
    <property type="entry name" value="WH_DNA-bd_sf"/>
</dbReference>
<protein>
    <submittedName>
        <fullName evidence="5">Helix-turn-helix transcriptional regulator</fullName>
    </submittedName>
</protein>
<sequence>MKIINSRSDCPISYSLDIFGDKWTLLILRDMMLSEKRSFSDFLNSPEGIASNILVDRLNILHNQGFVTKEASLLNKSKFLYTLTEKAIDLVPVVIDLIEWGEKYNSKREPKSILTKVVKNKARAIKEIQENLRKKTGQQEVSK</sequence>
<dbReference type="Proteomes" id="UP000304900">
    <property type="component" value="Unassembled WGS sequence"/>
</dbReference>
<dbReference type="OrthoDB" id="9791143at2"/>
<evidence type="ECO:0000256" key="1">
    <source>
        <dbReference type="ARBA" id="ARBA00023015"/>
    </source>
</evidence>
<organism evidence="5 6">
    <name type="scientific">Dyadobacter frigoris</name>
    <dbReference type="NCBI Taxonomy" id="2576211"/>
    <lineage>
        <taxon>Bacteria</taxon>
        <taxon>Pseudomonadati</taxon>
        <taxon>Bacteroidota</taxon>
        <taxon>Cytophagia</taxon>
        <taxon>Cytophagales</taxon>
        <taxon>Spirosomataceae</taxon>
        <taxon>Dyadobacter</taxon>
    </lineage>
</organism>
<keyword evidence="3" id="KW-0804">Transcription</keyword>
<feature type="domain" description="HTH hxlR-type" evidence="4">
    <location>
        <begin position="10"/>
        <end position="109"/>
    </location>
</feature>
<keyword evidence="6" id="KW-1185">Reference proteome</keyword>
<dbReference type="InterPro" id="IPR036388">
    <property type="entry name" value="WH-like_DNA-bd_sf"/>
</dbReference>
<keyword evidence="1" id="KW-0805">Transcription regulation</keyword>
<gene>
    <name evidence="5" type="ORF">FDK13_06065</name>
</gene>
<dbReference type="Gene3D" id="1.10.10.10">
    <property type="entry name" value="Winged helix-like DNA-binding domain superfamily/Winged helix DNA-binding domain"/>
    <property type="match status" value="1"/>
</dbReference>
<dbReference type="PANTHER" id="PTHR33204:SF37">
    <property type="entry name" value="HTH-TYPE TRANSCRIPTIONAL REGULATOR YODB"/>
    <property type="match status" value="1"/>
</dbReference>
<dbReference type="PANTHER" id="PTHR33204">
    <property type="entry name" value="TRANSCRIPTIONAL REGULATOR, MARR FAMILY"/>
    <property type="match status" value="1"/>
</dbReference>
<comment type="caution">
    <text evidence="5">The sequence shown here is derived from an EMBL/GenBank/DDBJ whole genome shotgun (WGS) entry which is preliminary data.</text>
</comment>
<reference evidence="5 6" key="1">
    <citation type="submission" date="2019-05" db="EMBL/GenBank/DDBJ databases">
        <title>Dyadobacter AR-3-8 sp. nov., isolated from arctic soil.</title>
        <authorList>
            <person name="Chaudhary D.K."/>
        </authorList>
    </citation>
    <scope>NUCLEOTIDE SEQUENCE [LARGE SCALE GENOMIC DNA]</scope>
    <source>
        <strain evidence="5 6">AR-3-8</strain>
    </source>
</reference>
<evidence type="ECO:0000313" key="6">
    <source>
        <dbReference type="Proteomes" id="UP000304900"/>
    </source>
</evidence>
<name>A0A4V6BJT2_9BACT</name>
<proteinExistence type="predicted"/>
<keyword evidence="2" id="KW-0238">DNA-binding</keyword>
<evidence type="ECO:0000256" key="2">
    <source>
        <dbReference type="ARBA" id="ARBA00023125"/>
    </source>
</evidence>
<dbReference type="Pfam" id="PF01638">
    <property type="entry name" value="HxlR"/>
    <property type="match status" value="1"/>
</dbReference>
<evidence type="ECO:0000256" key="3">
    <source>
        <dbReference type="ARBA" id="ARBA00023163"/>
    </source>
</evidence>
<dbReference type="SUPFAM" id="SSF46785">
    <property type="entry name" value="Winged helix' DNA-binding domain"/>
    <property type="match status" value="1"/>
</dbReference>